<name>A0A518FUG0_9PLAN</name>
<feature type="region of interest" description="Disordered" evidence="1">
    <location>
        <begin position="620"/>
        <end position="644"/>
    </location>
</feature>
<dbReference type="SUPFAM" id="SSF50998">
    <property type="entry name" value="Quinoprotein alcohol dehydrogenase-like"/>
    <property type="match status" value="1"/>
</dbReference>
<dbReference type="InterPro" id="IPR015943">
    <property type="entry name" value="WD40/YVTN_repeat-like_dom_sf"/>
</dbReference>
<keyword evidence="2" id="KW-1133">Transmembrane helix</keyword>
<feature type="region of interest" description="Disordered" evidence="1">
    <location>
        <begin position="117"/>
        <end position="180"/>
    </location>
</feature>
<feature type="compositionally biased region" description="Basic residues" evidence="1">
    <location>
        <begin position="59"/>
        <end position="75"/>
    </location>
</feature>
<dbReference type="AlphaFoldDB" id="A0A518FUG0"/>
<evidence type="ECO:0000313" key="3">
    <source>
        <dbReference type="EMBL" id="QDV19981.1"/>
    </source>
</evidence>
<feature type="transmembrane region" description="Helical" evidence="2">
    <location>
        <begin position="81"/>
        <end position="103"/>
    </location>
</feature>
<protein>
    <submittedName>
        <fullName evidence="3">Uncharacterized protein</fullName>
    </submittedName>
</protein>
<evidence type="ECO:0000256" key="1">
    <source>
        <dbReference type="SAM" id="MobiDB-lite"/>
    </source>
</evidence>
<feature type="compositionally biased region" description="Polar residues" evidence="1">
    <location>
        <begin position="144"/>
        <end position="155"/>
    </location>
</feature>
<reference evidence="3 4" key="1">
    <citation type="submission" date="2019-02" db="EMBL/GenBank/DDBJ databases">
        <title>Deep-cultivation of Planctomycetes and their phenomic and genomic characterization uncovers novel biology.</title>
        <authorList>
            <person name="Wiegand S."/>
            <person name="Jogler M."/>
            <person name="Boedeker C."/>
            <person name="Pinto D."/>
            <person name="Vollmers J."/>
            <person name="Rivas-Marin E."/>
            <person name="Kohn T."/>
            <person name="Peeters S.H."/>
            <person name="Heuer A."/>
            <person name="Rast P."/>
            <person name="Oberbeckmann S."/>
            <person name="Bunk B."/>
            <person name="Jeske O."/>
            <person name="Meyerdierks A."/>
            <person name="Storesund J.E."/>
            <person name="Kallscheuer N."/>
            <person name="Luecker S."/>
            <person name="Lage O.M."/>
            <person name="Pohl T."/>
            <person name="Merkel B.J."/>
            <person name="Hornburger P."/>
            <person name="Mueller R.-W."/>
            <person name="Bruemmer F."/>
            <person name="Labrenz M."/>
            <person name="Spormann A.M."/>
            <person name="Op den Camp H."/>
            <person name="Overmann J."/>
            <person name="Amann R."/>
            <person name="Jetten M.S.M."/>
            <person name="Mascher T."/>
            <person name="Medema M.H."/>
            <person name="Devos D.P."/>
            <person name="Kaster A.-K."/>
            <person name="Ovreas L."/>
            <person name="Rohde M."/>
            <person name="Galperin M.Y."/>
            <person name="Jogler C."/>
        </authorList>
    </citation>
    <scope>NUCLEOTIDE SEQUENCE [LARGE SCALE GENOMIC DNA]</scope>
    <source>
        <strain evidence="3 4">Pan153</strain>
    </source>
</reference>
<evidence type="ECO:0000313" key="4">
    <source>
        <dbReference type="Proteomes" id="UP000320839"/>
    </source>
</evidence>
<feature type="compositionally biased region" description="Acidic residues" evidence="1">
    <location>
        <begin position="38"/>
        <end position="52"/>
    </location>
</feature>
<gene>
    <name evidence="3" type="ORF">Pan153_46500</name>
</gene>
<feature type="region of interest" description="Disordered" evidence="1">
    <location>
        <begin position="35"/>
        <end position="78"/>
    </location>
</feature>
<proteinExistence type="predicted"/>
<dbReference type="OrthoDB" id="228370at2"/>
<feature type="compositionally biased region" description="Low complexity" evidence="1">
    <location>
        <begin position="117"/>
        <end position="140"/>
    </location>
</feature>
<evidence type="ECO:0000256" key="2">
    <source>
        <dbReference type="SAM" id="Phobius"/>
    </source>
</evidence>
<accession>A0A518FUG0</accession>
<dbReference type="RefSeq" id="WP_145457938.1">
    <property type="nucleotide sequence ID" value="NZ_CP036317.1"/>
</dbReference>
<keyword evidence="2" id="KW-0812">Transmembrane</keyword>
<dbReference type="Proteomes" id="UP000320839">
    <property type="component" value="Chromosome"/>
</dbReference>
<dbReference type="InterPro" id="IPR011047">
    <property type="entry name" value="Quinoprotein_ADH-like_sf"/>
</dbReference>
<keyword evidence="2" id="KW-0472">Membrane</keyword>
<dbReference type="Gene3D" id="2.130.10.10">
    <property type="entry name" value="YVTN repeat-like/Quinoprotein amine dehydrogenase"/>
    <property type="match status" value="1"/>
</dbReference>
<organism evidence="3 4">
    <name type="scientific">Gimesia panareensis</name>
    <dbReference type="NCBI Taxonomy" id="2527978"/>
    <lineage>
        <taxon>Bacteria</taxon>
        <taxon>Pseudomonadati</taxon>
        <taxon>Planctomycetota</taxon>
        <taxon>Planctomycetia</taxon>
        <taxon>Planctomycetales</taxon>
        <taxon>Planctomycetaceae</taxon>
        <taxon>Gimesia</taxon>
    </lineage>
</organism>
<dbReference type="EMBL" id="CP036317">
    <property type="protein sequence ID" value="QDV19981.1"/>
    <property type="molecule type" value="Genomic_DNA"/>
</dbReference>
<sequence length="725" mass="81330">MIKFQCEFCFQEYNVRDDRAGQTLKCKSCGQKMRVPSGDDDLQDDLYEEEEEVYQRSSRPVRKQKSSSGSKKKQTSKSSNSPVAIVVGICAFGLAFFVSYFLVRSLVGGGKPEQVVQQEPQEVVPEEAQPASAPAAAPAETQEKTNAPPEQTPDSKPQAKQKPAPVNATPNPPSQPQQQWTSLVDPPLITADWPESSRLKIDLKNAEEELVVPSSSSPVVAVHYKNRNLHHFEIWNLATEKKIGELTFTPPREWLTLSPKFKLSVDGKYLLAQILERDTNIPKLICWDTTSGKIISEMDIDAPRTVISLYEICGDQWAFVQLIRNEDNKFKTILKRWDLKTGKLDKEVEIKSTEFASHSYAISPGGHFLVTNATNKIFFYDLQTLKLLSLRELDGSYLDPRAKYYSLSTVNFSTDGKELGLLLTQSGQTEVWIINLKDGQPERKFQVAGNLSEQFREPSYSGNNLELTPSGKSFLLYGALLVDRQTQRSVWLFQPPPNVIIRRPLYLTPHYLFAGTDSALKDAQGRLKRNRKPQLVTVPLPEKQITDSLAAYQSQSDVILGAGTKVSIDINVGAIKFGKADEVKEVLQEVLQERLEADGLEVAADQPLVFQMEYQEQAGNKLQMSKRTRPSAGNPLGRTPTGETLQSTAAAFKLSWIDKPSKRTLWSKQVLVNPRFLILRNATEQAAREQMFEGLQNRLMGELIPYFIPKEKGLSRLPGETPLPE</sequence>